<keyword evidence="5" id="KW-0408">Iron</keyword>
<dbReference type="SUPFAM" id="SSF48264">
    <property type="entry name" value="Cytochrome P450"/>
    <property type="match status" value="1"/>
</dbReference>
<dbReference type="GO" id="GO:0004497">
    <property type="term" value="F:monooxygenase activity"/>
    <property type="evidence" value="ECO:0007669"/>
    <property type="project" value="InterPro"/>
</dbReference>
<dbReference type="Proteomes" id="UP000030748">
    <property type="component" value="Unassembled WGS sequence"/>
</dbReference>
<name>A0A022PN74_ERYGU</name>
<keyword evidence="7" id="KW-1185">Reference proteome</keyword>
<gene>
    <name evidence="6" type="ORF">MIMGU_mgv1a019421mg</name>
</gene>
<reference evidence="6 7" key="1">
    <citation type="journal article" date="2013" name="Proc. Natl. Acad. Sci. U.S.A.">
        <title>Fine-scale variation in meiotic recombination in Mimulus inferred from population shotgun sequencing.</title>
        <authorList>
            <person name="Hellsten U."/>
            <person name="Wright K.M."/>
            <person name="Jenkins J."/>
            <person name="Shu S."/>
            <person name="Yuan Y."/>
            <person name="Wessler S.R."/>
            <person name="Schmutz J."/>
            <person name="Willis J.H."/>
            <person name="Rokhsar D.S."/>
        </authorList>
    </citation>
    <scope>NUCLEOTIDE SEQUENCE [LARGE SCALE GENOMIC DNA]</scope>
    <source>
        <strain evidence="7">cv. DUN x IM62</strain>
    </source>
</reference>
<evidence type="ECO:0000313" key="7">
    <source>
        <dbReference type="Proteomes" id="UP000030748"/>
    </source>
</evidence>
<keyword evidence="3" id="KW-0349">Heme</keyword>
<evidence type="ECO:0000256" key="2">
    <source>
        <dbReference type="ARBA" id="ARBA00010617"/>
    </source>
</evidence>
<evidence type="ECO:0000256" key="4">
    <source>
        <dbReference type="ARBA" id="ARBA00022723"/>
    </source>
</evidence>
<keyword evidence="4" id="KW-0479">Metal-binding</keyword>
<proteinExistence type="inferred from homology"/>
<dbReference type="STRING" id="4155.A0A022PN74"/>
<dbReference type="Gene3D" id="1.10.630.10">
    <property type="entry name" value="Cytochrome P450"/>
    <property type="match status" value="1"/>
</dbReference>
<dbReference type="eggNOG" id="KOG0156">
    <property type="taxonomic scope" value="Eukaryota"/>
</dbReference>
<organism evidence="6 7">
    <name type="scientific">Erythranthe guttata</name>
    <name type="common">Yellow monkey flower</name>
    <name type="synonym">Mimulus guttatus</name>
    <dbReference type="NCBI Taxonomy" id="4155"/>
    <lineage>
        <taxon>Eukaryota</taxon>
        <taxon>Viridiplantae</taxon>
        <taxon>Streptophyta</taxon>
        <taxon>Embryophyta</taxon>
        <taxon>Tracheophyta</taxon>
        <taxon>Spermatophyta</taxon>
        <taxon>Magnoliopsida</taxon>
        <taxon>eudicotyledons</taxon>
        <taxon>Gunneridae</taxon>
        <taxon>Pentapetalae</taxon>
        <taxon>asterids</taxon>
        <taxon>lamiids</taxon>
        <taxon>Lamiales</taxon>
        <taxon>Phrymaceae</taxon>
        <taxon>Erythranthe</taxon>
    </lineage>
</organism>
<dbReference type="EMBL" id="KI632366">
    <property type="protein sequence ID" value="EYU17627.1"/>
    <property type="molecule type" value="Genomic_DNA"/>
</dbReference>
<feature type="non-terminal residue" evidence="6">
    <location>
        <position position="1"/>
    </location>
</feature>
<dbReference type="GO" id="GO:0020037">
    <property type="term" value="F:heme binding"/>
    <property type="evidence" value="ECO:0007669"/>
    <property type="project" value="InterPro"/>
</dbReference>
<evidence type="ECO:0000256" key="5">
    <source>
        <dbReference type="ARBA" id="ARBA00023004"/>
    </source>
</evidence>
<dbReference type="AlphaFoldDB" id="A0A022PN74"/>
<comment type="similarity">
    <text evidence="2">Belongs to the cytochrome P450 family.</text>
</comment>
<dbReference type="InterPro" id="IPR036396">
    <property type="entry name" value="Cyt_P450_sf"/>
</dbReference>
<evidence type="ECO:0000256" key="3">
    <source>
        <dbReference type="ARBA" id="ARBA00022617"/>
    </source>
</evidence>
<evidence type="ECO:0000313" key="6">
    <source>
        <dbReference type="EMBL" id="EYU17627.1"/>
    </source>
</evidence>
<dbReference type="GO" id="GO:0005506">
    <property type="term" value="F:iron ion binding"/>
    <property type="evidence" value="ECO:0007669"/>
    <property type="project" value="InterPro"/>
</dbReference>
<sequence length="231" mass="26444">DLAKEILKIHDPICSNRPESSVARGIYDCEDIAFSTYGEYWRRVKSICVNQLLSIRKVQSFRNVREEEVSVMLEKSRQFGFCWVVSKSGSYVPWLVWVKYVNGMNRKVRGVEEDLDEFLDFVVKEHLKGGGIRGNEKDFVDVLLDIRRNDEGGFVLEESSIKALVLVMFALRFTRFLRNSVELVLANVVLSFEFELPGGASGEDLDMREGDGLTIHRKFPLKVVARCESLP</sequence>
<dbReference type="GO" id="GO:0016705">
    <property type="term" value="F:oxidoreductase activity, acting on paired donors, with incorporation or reduction of molecular oxygen"/>
    <property type="evidence" value="ECO:0007669"/>
    <property type="project" value="InterPro"/>
</dbReference>
<protein>
    <recommendedName>
        <fullName evidence="8">Cytochrome P450</fullName>
    </recommendedName>
</protein>
<dbReference type="PANTHER" id="PTHR47955:SF15">
    <property type="entry name" value="CYTOCHROME P450 71A2-LIKE"/>
    <property type="match status" value="1"/>
</dbReference>
<dbReference type="PANTHER" id="PTHR47955">
    <property type="entry name" value="CYTOCHROME P450 FAMILY 71 PROTEIN"/>
    <property type="match status" value="1"/>
</dbReference>
<evidence type="ECO:0000256" key="1">
    <source>
        <dbReference type="ARBA" id="ARBA00001971"/>
    </source>
</evidence>
<evidence type="ECO:0008006" key="8">
    <source>
        <dbReference type="Google" id="ProtNLM"/>
    </source>
</evidence>
<accession>A0A022PN74</accession>
<comment type="cofactor">
    <cofactor evidence="1">
        <name>heme</name>
        <dbReference type="ChEBI" id="CHEBI:30413"/>
    </cofactor>
</comment>